<comment type="caution">
    <text evidence="1">The sequence shown here is derived from an EMBL/GenBank/DDBJ whole genome shotgun (WGS) entry which is preliminary data.</text>
</comment>
<dbReference type="EMBL" id="NUTL01000061">
    <property type="protein sequence ID" value="PHE95197.1"/>
    <property type="molecule type" value="Genomic_DNA"/>
</dbReference>
<gene>
    <name evidence="1" type="ORF">COF81_14805</name>
</gene>
<dbReference type="AlphaFoldDB" id="A0ABD6T7Y6"/>
<dbReference type="RefSeq" id="WP_097834987.1">
    <property type="nucleotide sequence ID" value="NZ_JARMBS010000029.1"/>
</dbReference>
<dbReference type="Proteomes" id="UP000221918">
    <property type="component" value="Unassembled WGS sequence"/>
</dbReference>
<proteinExistence type="predicted"/>
<protein>
    <submittedName>
        <fullName evidence="1">Uncharacterized protein</fullName>
    </submittedName>
</protein>
<sequence>MSVSIYYSANRKQKLTTTEQEAIDKLILEYSVDKEIEKYHNTGEGYDWEDFTVYNQENLMEDDEIFAGSTRLPDNGDYALWEGFQHWNGLLSQIRCVILGAEWHVNIDDHVLVWDEEYLEYVLPK</sequence>
<evidence type="ECO:0000313" key="2">
    <source>
        <dbReference type="Proteomes" id="UP000221918"/>
    </source>
</evidence>
<organism evidence="1 2">
    <name type="scientific">Bacillus pseudomycoides</name>
    <dbReference type="NCBI Taxonomy" id="64104"/>
    <lineage>
        <taxon>Bacteria</taxon>
        <taxon>Bacillati</taxon>
        <taxon>Bacillota</taxon>
        <taxon>Bacilli</taxon>
        <taxon>Bacillales</taxon>
        <taxon>Bacillaceae</taxon>
        <taxon>Bacillus</taxon>
        <taxon>Bacillus cereus group</taxon>
    </lineage>
</organism>
<name>A0ABD6T7Y6_9BACI</name>
<accession>A0ABD6T7Y6</accession>
<evidence type="ECO:0000313" key="1">
    <source>
        <dbReference type="EMBL" id="PHE95197.1"/>
    </source>
</evidence>
<reference evidence="1 2" key="1">
    <citation type="submission" date="2017-09" db="EMBL/GenBank/DDBJ databases">
        <title>Large-scale bioinformatics analysis of Bacillus genomes uncovers conserved roles of natural products in bacterial physiology.</title>
        <authorList>
            <consortium name="Agbiome Team Llc"/>
            <person name="Bleich R.M."/>
            <person name="Grubbs K.J."/>
            <person name="Santa Maria K.C."/>
            <person name="Allen S.E."/>
            <person name="Farag S."/>
            <person name="Shank E.A."/>
            <person name="Bowers A."/>
        </authorList>
    </citation>
    <scope>NUCLEOTIDE SEQUENCE [LARGE SCALE GENOMIC DNA]</scope>
    <source>
        <strain evidence="1 2">AFS037265</strain>
    </source>
</reference>